<organism evidence="1">
    <name type="scientific">marine metagenome</name>
    <dbReference type="NCBI Taxonomy" id="408172"/>
    <lineage>
        <taxon>unclassified sequences</taxon>
        <taxon>metagenomes</taxon>
        <taxon>ecological metagenomes</taxon>
    </lineage>
</organism>
<gene>
    <name evidence="1" type="ORF">METZ01_LOCUS479778</name>
</gene>
<feature type="non-terminal residue" evidence="1">
    <location>
        <position position="151"/>
    </location>
</feature>
<dbReference type="EMBL" id="UINC01205655">
    <property type="protein sequence ID" value="SVE26924.1"/>
    <property type="molecule type" value="Genomic_DNA"/>
</dbReference>
<evidence type="ECO:0000313" key="1">
    <source>
        <dbReference type="EMBL" id="SVE26924.1"/>
    </source>
</evidence>
<proteinExistence type="predicted"/>
<sequence>MERKYRRHLVRAGLVSVGVWAVMSHTSDAQTALTNTEAVTFAKDVVPILQRHCQECHRTGSMAPMSLLTYQETRPWARSIKERVVSREMPPWFLDKTIGIQQFINDISLSEEEIDTIVQWVDSGAPSGNLAEMPPPKRWPTGDRFRLEETL</sequence>
<evidence type="ECO:0008006" key="2">
    <source>
        <dbReference type="Google" id="ProtNLM"/>
    </source>
</evidence>
<reference evidence="1" key="1">
    <citation type="submission" date="2018-05" db="EMBL/GenBank/DDBJ databases">
        <authorList>
            <person name="Lanie J.A."/>
            <person name="Ng W.-L."/>
            <person name="Kazmierczak K.M."/>
            <person name="Andrzejewski T.M."/>
            <person name="Davidsen T.M."/>
            <person name="Wayne K.J."/>
            <person name="Tettelin H."/>
            <person name="Glass J.I."/>
            <person name="Rusch D."/>
            <person name="Podicherti R."/>
            <person name="Tsui H.-C.T."/>
            <person name="Winkler M.E."/>
        </authorList>
    </citation>
    <scope>NUCLEOTIDE SEQUENCE</scope>
</reference>
<protein>
    <recommendedName>
        <fullName evidence="2">Cytochrome c domain-containing protein</fullName>
    </recommendedName>
</protein>
<dbReference type="AlphaFoldDB" id="A0A383C413"/>
<accession>A0A383C413</accession>
<name>A0A383C413_9ZZZZ</name>